<comment type="subcellular location">
    <subcellularLocation>
        <location evidence="1">Membrane</location>
        <topology evidence="1">Single-pass membrane protein</topology>
    </subcellularLocation>
</comment>
<evidence type="ECO:0000256" key="3">
    <source>
        <dbReference type="ARBA" id="ARBA00022676"/>
    </source>
</evidence>
<dbReference type="PANTHER" id="PTHR21461:SF69">
    <property type="entry name" value="GLYCOSYLTRANSFERASE FAMILY 92 PROTEIN"/>
    <property type="match status" value="1"/>
</dbReference>
<dbReference type="GO" id="GO:0016020">
    <property type="term" value="C:membrane"/>
    <property type="evidence" value="ECO:0007669"/>
    <property type="project" value="UniProtKB-SubCell"/>
</dbReference>
<name>A0AAV4J982_9GAST</name>
<dbReference type="PANTHER" id="PTHR21461">
    <property type="entry name" value="GLYCOSYLTRANSFERASE FAMILY 92 PROTEIN"/>
    <property type="match status" value="1"/>
</dbReference>
<dbReference type="AlphaFoldDB" id="A0AAV4J982"/>
<feature type="compositionally biased region" description="Basic and acidic residues" evidence="8">
    <location>
        <begin position="92"/>
        <end position="113"/>
    </location>
</feature>
<feature type="region of interest" description="Disordered" evidence="8">
    <location>
        <begin position="187"/>
        <end position="216"/>
    </location>
</feature>
<keyword evidence="11" id="KW-1185">Reference proteome</keyword>
<dbReference type="InterPro" id="IPR008166">
    <property type="entry name" value="Glyco_transf_92"/>
</dbReference>
<accession>A0AAV4J982</accession>
<dbReference type="Pfam" id="PF01697">
    <property type="entry name" value="Glyco_transf_92"/>
    <property type="match status" value="1"/>
</dbReference>
<evidence type="ECO:0000256" key="7">
    <source>
        <dbReference type="ARBA" id="ARBA00023136"/>
    </source>
</evidence>
<feature type="compositionally biased region" description="Polar residues" evidence="8">
    <location>
        <begin position="520"/>
        <end position="529"/>
    </location>
</feature>
<evidence type="ECO:0000256" key="6">
    <source>
        <dbReference type="ARBA" id="ARBA00022989"/>
    </source>
</evidence>
<proteinExistence type="inferred from homology"/>
<feature type="compositionally biased region" description="Polar residues" evidence="8">
    <location>
        <begin position="147"/>
        <end position="157"/>
    </location>
</feature>
<evidence type="ECO:0000313" key="11">
    <source>
        <dbReference type="Proteomes" id="UP000762676"/>
    </source>
</evidence>
<sequence>MVSLAKRLQAYAAPVLLVYTVMVTWVLISTAWSEHSQQDGTLARERYGVGSRELAGGSGKSFLDVIVQEERRHMNSFKNAVRSFKVAVGEGDGNKTGKRTDSESPAADKTKRDRFARRRNVPVGDVSSKPRSFKRKINKKNNRAPERQSQGATYKSTNTEKRLGSMVEVEAWDQSRGKYPTNIKNKRRQSISSLKEQAAAASPVAMGDDSKLKSKRTPAIKNQTSNAQEYTFLKFCDQVFQDSHVVPNICDRPSVELRNKKHIPVPKTSLDFCRLGEMKVFSAFLDARGEPFVRTMVLAPSGQKNGPSIYWCVFYNLENTSASSRVNPIVQDDADNKLLSETFHKDQDVISRSAENGHSDKNIIGSTVMSFYAASDGHGHAFRFYIASCPVQHNALYLFSHTNKSVSIQIRVGSLETAFLGAVQETIFVDVINNKPIEKPAQPPGPINKQKFGKTLLVDVKALKTEKQTNSLAVSVENFQVSDNSSSRHEDENRKAISVFELDDDDEDKEISREKKHLSKSSASAGNVKTRSDGSIIIPYPDSKDVGDTIVSCVAPLHARAGAMQLVEFVELSLLLGIQHMVFYIPSSPHLEDVRKAVMMYETRGLATSLTWDLPGDGNGNQSVADNVWARGRDAALNDCLYRAMHKFDWALFLDLDEFFVPRVTPDLPSFLRYLKVQHNFNASRTTDLVFPSTYFPPPTRARYKNLTTMAGFNRDINKFSTLKSVHRTYFDQKQTLRMLRPEAVARVGAGERKKTSFNLSHRYASVHHYSFCPRNHAADKGGLSCDHLKLDWTMWRFKSLLMERARSAVTLLDRG</sequence>
<gene>
    <name evidence="10" type="ORF">ElyMa_003273500</name>
</gene>
<comment type="caution">
    <text evidence="10">The sequence shown here is derived from an EMBL/GenBank/DDBJ whole genome shotgun (WGS) entry which is preliminary data.</text>
</comment>
<evidence type="ECO:0000256" key="9">
    <source>
        <dbReference type="SAM" id="Phobius"/>
    </source>
</evidence>
<dbReference type="GO" id="GO:0005737">
    <property type="term" value="C:cytoplasm"/>
    <property type="evidence" value="ECO:0007669"/>
    <property type="project" value="TreeGrafter"/>
</dbReference>
<keyword evidence="7 9" id="KW-0472">Membrane</keyword>
<evidence type="ECO:0000256" key="5">
    <source>
        <dbReference type="ARBA" id="ARBA00022692"/>
    </source>
</evidence>
<feature type="region of interest" description="Disordered" evidence="8">
    <location>
        <begin position="508"/>
        <end position="529"/>
    </location>
</feature>
<dbReference type="Proteomes" id="UP000762676">
    <property type="component" value="Unassembled WGS sequence"/>
</dbReference>
<feature type="region of interest" description="Disordered" evidence="8">
    <location>
        <begin position="89"/>
        <end position="162"/>
    </location>
</feature>
<evidence type="ECO:0000313" key="10">
    <source>
        <dbReference type="EMBL" id="GFS18850.1"/>
    </source>
</evidence>
<keyword evidence="3" id="KW-0328">Glycosyltransferase</keyword>
<evidence type="ECO:0000256" key="4">
    <source>
        <dbReference type="ARBA" id="ARBA00022679"/>
    </source>
</evidence>
<reference evidence="10 11" key="1">
    <citation type="journal article" date="2021" name="Elife">
        <title>Chloroplast acquisition without the gene transfer in kleptoplastic sea slugs, Plakobranchus ocellatus.</title>
        <authorList>
            <person name="Maeda T."/>
            <person name="Takahashi S."/>
            <person name="Yoshida T."/>
            <person name="Shimamura S."/>
            <person name="Takaki Y."/>
            <person name="Nagai Y."/>
            <person name="Toyoda A."/>
            <person name="Suzuki Y."/>
            <person name="Arimoto A."/>
            <person name="Ishii H."/>
            <person name="Satoh N."/>
            <person name="Nishiyama T."/>
            <person name="Hasebe M."/>
            <person name="Maruyama T."/>
            <person name="Minagawa J."/>
            <person name="Obokata J."/>
            <person name="Shigenobu S."/>
        </authorList>
    </citation>
    <scope>NUCLEOTIDE SEQUENCE [LARGE SCALE GENOMIC DNA]</scope>
</reference>
<feature type="compositionally biased region" description="Basic residues" evidence="8">
    <location>
        <begin position="131"/>
        <end position="142"/>
    </location>
</feature>
<dbReference type="GO" id="GO:0016757">
    <property type="term" value="F:glycosyltransferase activity"/>
    <property type="evidence" value="ECO:0007669"/>
    <property type="project" value="UniProtKB-KW"/>
</dbReference>
<evidence type="ECO:0000256" key="1">
    <source>
        <dbReference type="ARBA" id="ARBA00004167"/>
    </source>
</evidence>
<keyword evidence="6 9" id="KW-1133">Transmembrane helix</keyword>
<feature type="transmembrane region" description="Helical" evidence="9">
    <location>
        <begin position="12"/>
        <end position="32"/>
    </location>
</feature>
<protein>
    <submittedName>
        <fullName evidence="10">UPF0392 protein F13G3.3</fullName>
    </submittedName>
</protein>
<dbReference type="EMBL" id="BMAT01006739">
    <property type="protein sequence ID" value="GFS18850.1"/>
    <property type="molecule type" value="Genomic_DNA"/>
</dbReference>
<organism evidence="10 11">
    <name type="scientific">Elysia marginata</name>
    <dbReference type="NCBI Taxonomy" id="1093978"/>
    <lineage>
        <taxon>Eukaryota</taxon>
        <taxon>Metazoa</taxon>
        <taxon>Spiralia</taxon>
        <taxon>Lophotrochozoa</taxon>
        <taxon>Mollusca</taxon>
        <taxon>Gastropoda</taxon>
        <taxon>Heterobranchia</taxon>
        <taxon>Euthyneura</taxon>
        <taxon>Panpulmonata</taxon>
        <taxon>Sacoglossa</taxon>
        <taxon>Placobranchoidea</taxon>
        <taxon>Plakobranchidae</taxon>
        <taxon>Elysia</taxon>
    </lineage>
</organism>
<evidence type="ECO:0000256" key="2">
    <source>
        <dbReference type="ARBA" id="ARBA00007647"/>
    </source>
</evidence>
<keyword evidence="5 9" id="KW-0812">Transmembrane</keyword>
<keyword evidence="4" id="KW-0808">Transferase</keyword>
<evidence type="ECO:0000256" key="8">
    <source>
        <dbReference type="SAM" id="MobiDB-lite"/>
    </source>
</evidence>
<comment type="similarity">
    <text evidence="2">Belongs to the glycosyltransferase 92 family.</text>
</comment>